<dbReference type="Proteomes" id="UP000015241">
    <property type="component" value="Unassembled WGS sequence"/>
</dbReference>
<evidence type="ECO:0000256" key="4">
    <source>
        <dbReference type="ARBA" id="ARBA00023128"/>
    </source>
</evidence>
<name>S8EQB6_FOMSC</name>
<proteinExistence type="inferred from homology"/>
<dbReference type="PANTHER" id="PTHR21013">
    <property type="entry name" value="ATP SYNTHASE MITOCHONDRIAL F1 COMPLEX ASSEMBLY FACTOR 2/ATP12 PROTEIN, MITOCHONDRIAL PRECURSOR"/>
    <property type="match status" value="1"/>
</dbReference>
<dbReference type="OrthoDB" id="5673at2759"/>
<dbReference type="FunCoup" id="S8EQB6">
    <property type="interactions" value="344"/>
</dbReference>
<evidence type="ECO:0000313" key="7">
    <source>
        <dbReference type="Proteomes" id="UP000015241"/>
    </source>
</evidence>
<keyword evidence="3" id="KW-0809">Transit peptide</keyword>
<dbReference type="InterPro" id="IPR023335">
    <property type="entry name" value="ATP12_ortho_dom_sf"/>
</dbReference>
<evidence type="ECO:0008006" key="8">
    <source>
        <dbReference type="Google" id="ProtNLM"/>
    </source>
</evidence>
<dbReference type="EMBL" id="KE504122">
    <property type="protein sequence ID" value="EPT06248.1"/>
    <property type="molecule type" value="Genomic_DNA"/>
</dbReference>
<evidence type="ECO:0000313" key="6">
    <source>
        <dbReference type="EMBL" id="EPT06248.1"/>
    </source>
</evidence>
<sequence length="286" mass="32263">MQASRLARSLGPLLTSSCRRTTSHPLPLFPRRLASVATSGPAVTATNRAEATLKRFWKTVGVEEREDAFAVTLDQRPLRTPGGKHLLLPKEKRLVATLVASEWEYQETLLKQHSLPMTSLVSRAIDAFSDEQTRAEVREQLLKYLETDTICFHQKEPAALAKLQDQHWRPILDWAQSTFDIEVSTTDSFLLDPHPVETYEKLDNLLSELDDWEMAAMERATYTSKSFLIALALVKRRITAEQAAQAAHAEVNSQIELWGEVEDSHDVDYHDVRRQLGSAACLISTV</sequence>
<keyword evidence="4" id="KW-0496">Mitochondrion</keyword>
<evidence type="ECO:0000256" key="5">
    <source>
        <dbReference type="ARBA" id="ARBA00023186"/>
    </source>
</evidence>
<gene>
    <name evidence="6" type="ORF">FOMPIDRAFT_124855</name>
</gene>
<dbReference type="GO" id="GO:0005739">
    <property type="term" value="C:mitochondrion"/>
    <property type="evidence" value="ECO:0007669"/>
    <property type="project" value="UniProtKB-SubCell"/>
</dbReference>
<dbReference type="InParanoid" id="S8EQB6"/>
<organism evidence="6 7">
    <name type="scientific">Fomitopsis schrenkii</name>
    <name type="common">Brown rot fungus</name>
    <dbReference type="NCBI Taxonomy" id="2126942"/>
    <lineage>
        <taxon>Eukaryota</taxon>
        <taxon>Fungi</taxon>
        <taxon>Dikarya</taxon>
        <taxon>Basidiomycota</taxon>
        <taxon>Agaricomycotina</taxon>
        <taxon>Agaricomycetes</taxon>
        <taxon>Polyporales</taxon>
        <taxon>Fomitopsis</taxon>
    </lineage>
</organism>
<protein>
    <recommendedName>
        <fullName evidence="8">ATP12-domain-containing protein</fullName>
    </recommendedName>
</protein>
<dbReference type="STRING" id="743788.S8EQB6"/>
<dbReference type="Gene3D" id="3.30.2180.10">
    <property type="entry name" value="ATP12-like"/>
    <property type="match status" value="1"/>
</dbReference>
<dbReference type="eggNOG" id="KOG3015">
    <property type="taxonomic scope" value="Eukaryota"/>
</dbReference>
<evidence type="ECO:0000256" key="2">
    <source>
        <dbReference type="ARBA" id="ARBA00008231"/>
    </source>
</evidence>
<dbReference type="InterPro" id="IPR042272">
    <property type="entry name" value="ATP12_ATP_synth-F1-assembly_N"/>
</dbReference>
<evidence type="ECO:0000256" key="1">
    <source>
        <dbReference type="ARBA" id="ARBA00004173"/>
    </source>
</evidence>
<dbReference type="GO" id="GO:0033615">
    <property type="term" value="P:mitochondrial proton-transporting ATP synthase complex assembly"/>
    <property type="evidence" value="ECO:0007669"/>
    <property type="project" value="TreeGrafter"/>
</dbReference>
<dbReference type="HOGENOM" id="CLU_047893_1_0_1"/>
<dbReference type="AlphaFoldDB" id="S8EQB6"/>
<dbReference type="Gene3D" id="1.10.3580.10">
    <property type="entry name" value="ATP12 ATPase"/>
    <property type="match status" value="1"/>
</dbReference>
<keyword evidence="7" id="KW-1185">Reference proteome</keyword>
<comment type="similarity">
    <text evidence="2">Belongs to the ATP12 family.</text>
</comment>
<evidence type="ECO:0000256" key="3">
    <source>
        <dbReference type="ARBA" id="ARBA00022946"/>
    </source>
</evidence>
<reference evidence="6 7" key="1">
    <citation type="journal article" date="2012" name="Science">
        <title>The Paleozoic origin of enzymatic lignin decomposition reconstructed from 31 fungal genomes.</title>
        <authorList>
            <person name="Floudas D."/>
            <person name="Binder M."/>
            <person name="Riley R."/>
            <person name="Barry K."/>
            <person name="Blanchette R.A."/>
            <person name="Henrissat B."/>
            <person name="Martinez A.T."/>
            <person name="Otillar R."/>
            <person name="Spatafora J.W."/>
            <person name="Yadav J.S."/>
            <person name="Aerts A."/>
            <person name="Benoit I."/>
            <person name="Boyd A."/>
            <person name="Carlson A."/>
            <person name="Copeland A."/>
            <person name="Coutinho P.M."/>
            <person name="de Vries R.P."/>
            <person name="Ferreira P."/>
            <person name="Findley K."/>
            <person name="Foster B."/>
            <person name="Gaskell J."/>
            <person name="Glotzer D."/>
            <person name="Gorecki P."/>
            <person name="Heitman J."/>
            <person name="Hesse C."/>
            <person name="Hori C."/>
            <person name="Igarashi K."/>
            <person name="Jurgens J.A."/>
            <person name="Kallen N."/>
            <person name="Kersten P."/>
            <person name="Kohler A."/>
            <person name="Kuees U."/>
            <person name="Kumar T.K.A."/>
            <person name="Kuo A."/>
            <person name="LaButti K."/>
            <person name="Larrondo L.F."/>
            <person name="Lindquist E."/>
            <person name="Ling A."/>
            <person name="Lombard V."/>
            <person name="Lucas S."/>
            <person name="Lundell T."/>
            <person name="Martin R."/>
            <person name="McLaughlin D.J."/>
            <person name="Morgenstern I."/>
            <person name="Morin E."/>
            <person name="Murat C."/>
            <person name="Nagy L.G."/>
            <person name="Nolan M."/>
            <person name="Ohm R.A."/>
            <person name="Patyshakuliyeva A."/>
            <person name="Rokas A."/>
            <person name="Ruiz-Duenas F.J."/>
            <person name="Sabat G."/>
            <person name="Salamov A."/>
            <person name="Samejima M."/>
            <person name="Schmutz J."/>
            <person name="Slot J.C."/>
            <person name="St John F."/>
            <person name="Stenlid J."/>
            <person name="Sun H."/>
            <person name="Sun S."/>
            <person name="Syed K."/>
            <person name="Tsang A."/>
            <person name="Wiebenga A."/>
            <person name="Young D."/>
            <person name="Pisabarro A."/>
            <person name="Eastwood D.C."/>
            <person name="Martin F."/>
            <person name="Cullen D."/>
            <person name="Grigoriev I.V."/>
            <person name="Hibbett D.S."/>
        </authorList>
    </citation>
    <scope>NUCLEOTIDE SEQUENCE</scope>
    <source>
        <strain evidence="7">FP-58527</strain>
    </source>
</reference>
<comment type="subcellular location">
    <subcellularLocation>
        <location evidence="1">Mitochondrion</location>
    </subcellularLocation>
</comment>
<keyword evidence="5" id="KW-0143">Chaperone</keyword>
<accession>S8EQB6</accession>
<dbReference type="InterPro" id="IPR011419">
    <property type="entry name" value="ATP12_ATP_synth-F1-assembly"/>
</dbReference>
<dbReference type="PANTHER" id="PTHR21013:SF10">
    <property type="entry name" value="ATP SYNTHASE MITOCHONDRIAL F1 COMPLEX ASSEMBLY FACTOR 2"/>
    <property type="match status" value="1"/>
</dbReference>
<dbReference type="SUPFAM" id="SSF160909">
    <property type="entry name" value="ATP12-like"/>
    <property type="match status" value="1"/>
</dbReference>
<dbReference type="Pfam" id="PF07542">
    <property type="entry name" value="ATP12"/>
    <property type="match status" value="1"/>
</dbReference>